<dbReference type="InterPro" id="IPR024775">
    <property type="entry name" value="DinB-like"/>
</dbReference>
<sequence length="168" mass="17998">MTPAELLTDSFARLPAIASRAVAGLDVDRLATQPEPGANTIAWLVWHTARGQDVQIAALADTDEVWTAEGWAARFALPLDDAEMGYGMDASEVEKVRASADLLTGYLQAVTDRTSSYLAELDAAALDRVVDENWSPPVTAGVRLSSILGDCLQHAGQASYVRGLLDRQ</sequence>
<reference evidence="3" key="1">
    <citation type="journal article" date="2019" name="Int. J. Syst. Evol. Microbiol.">
        <title>The Global Catalogue of Microorganisms (GCM) 10K type strain sequencing project: providing services to taxonomists for standard genome sequencing and annotation.</title>
        <authorList>
            <consortium name="The Broad Institute Genomics Platform"/>
            <consortium name="The Broad Institute Genome Sequencing Center for Infectious Disease"/>
            <person name="Wu L."/>
            <person name="Ma J."/>
        </authorList>
    </citation>
    <scope>NUCLEOTIDE SEQUENCE [LARGE SCALE GENOMIC DNA]</scope>
    <source>
        <strain evidence="3">JCM 18956</strain>
    </source>
</reference>
<keyword evidence="3" id="KW-1185">Reference proteome</keyword>
<dbReference type="Proteomes" id="UP001501295">
    <property type="component" value="Unassembled WGS sequence"/>
</dbReference>
<protein>
    <submittedName>
        <fullName evidence="2">DUF664 domain-containing protein</fullName>
    </submittedName>
</protein>
<dbReference type="NCBIfam" id="NF047843">
    <property type="entry name" value="MST_Rv0443"/>
    <property type="match status" value="1"/>
</dbReference>
<organism evidence="2 3">
    <name type="scientific">Frondihabitans cladoniiphilus</name>
    <dbReference type="NCBI Taxonomy" id="715785"/>
    <lineage>
        <taxon>Bacteria</taxon>
        <taxon>Bacillati</taxon>
        <taxon>Actinomycetota</taxon>
        <taxon>Actinomycetes</taxon>
        <taxon>Micrococcales</taxon>
        <taxon>Microbacteriaceae</taxon>
        <taxon>Frondihabitans</taxon>
    </lineage>
</organism>
<dbReference type="SUPFAM" id="SSF109854">
    <property type="entry name" value="DinB/YfiT-like putative metalloenzymes"/>
    <property type="match status" value="1"/>
</dbReference>
<feature type="domain" description="DinB-like" evidence="1">
    <location>
        <begin position="13"/>
        <end position="157"/>
    </location>
</feature>
<dbReference type="Pfam" id="PF12867">
    <property type="entry name" value="DinB_2"/>
    <property type="match status" value="1"/>
</dbReference>
<evidence type="ECO:0000313" key="2">
    <source>
        <dbReference type="EMBL" id="GAA4679280.1"/>
    </source>
</evidence>
<dbReference type="RefSeq" id="WP_345376271.1">
    <property type="nucleotide sequence ID" value="NZ_BAABLM010000005.1"/>
</dbReference>
<comment type="caution">
    <text evidence="2">The sequence shown here is derived from an EMBL/GenBank/DDBJ whole genome shotgun (WGS) entry which is preliminary data.</text>
</comment>
<dbReference type="InterPro" id="IPR034660">
    <property type="entry name" value="DinB/YfiT-like"/>
</dbReference>
<evidence type="ECO:0000259" key="1">
    <source>
        <dbReference type="Pfam" id="PF12867"/>
    </source>
</evidence>
<dbReference type="EMBL" id="BAABLM010000005">
    <property type="protein sequence ID" value="GAA4679280.1"/>
    <property type="molecule type" value="Genomic_DNA"/>
</dbReference>
<proteinExistence type="predicted"/>
<dbReference type="Gene3D" id="1.20.120.450">
    <property type="entry name" value="dinb family like domain"/>
    <property type="match status" value="1"/>
</dbReference>
<evidence type="ECO:0000313" key="3">
    <source>
        <dbReference type="Proteomes" id="UP001501295"/>
    </source>
</evidence>
<gene>
    <name evidence="2" type="ORF">GCM10025780_25390</name>
</gene>
<accession>A0ABP8W2S2</accession>
<name>A0ABP8W2S2_9MICO</name>